<dbReference type="Pfam" id="PF19408">
    <property type="entry name" value="PKD_6"/>
    <property type="match status" value="2"/>
</dbReference>
<protein>
    <recommendedName>
        <fullName evidence="3">PKD-like domain-containing protein</fullName>
    </recommendedName>
</protein>
<evidence type="ECO:0000313" key="5">
    <source>
        <dbReference type="Proteomes" id="UP000664417"/>
    </source>
</evidence>
<organism evidence="4 5">
    <name type="scientific">Acanthopleuribacter pedis</name>
    <dbReference type="NCBI Taxonomy" id="442870"/>
    <lineage>
        <taxon>Bacteria</taxon>
        <taxon>Pseudomonadati</taxon>
        <taxon>Acidobacteriota</taxon>
        <taxon>Holophagae</taxon>
        <taxon>Acanthopleuribacterales</taxon>
        <taxon>Acanthopleuribacteraceae</taxon>
        <taxon>Acanthopleuribacter</taxon>
    </lineage>
</organism>
<dbReference type="Proteomes" id="UP000664417">
    <property type="component" value="Unassembled WGS sequence"/>
</dbReference>
<dbReference type="InterPro" id="IPR045829">
    <property type="entry name" value="PKD_6"/>
</dbReference>
<dbReference type="InterPro" id="IPR001611">
    <property type="entry name" value="Leu-rich_rpt"/>
</dbReference>
<name>A0A8J7Q7H5_9BACT</name>
<proteinExistence type="predicted"/>
<evidence type="ECO:0000256" key="1">
    <source>
        <dbReference type="SAM" id="MobiDB-lite"/>
    </source>
</evidence>
<keyword evidence="5" id="KW-1185">Reference proteome</keyword>
<sequence length="2316" mass="252723">MTPVHRALFIVFLTASAIPALGQQPWSVWQDPDLATLIREPGSSALFQGRVFLRKDLPRADVPEFASAPVASTLWATDGTAAGTELVHPGPVVGNPVTLGDQLFFLVGNGREGTSLLAYDGRVFESLAEIPVCGKAWRIQVFEPYLVLAQENTTFSNYQEVAVFRYHLETEAVTREAHDGTEMETNGEILITRRYSHNPFQVLRFDDRGDFARTIPASAYPTFWRGLLYWLGSGFPEDLAATDGTEAGTLRFARSEDHPIAEVKTILGSNSAFLFLGAVLRDAVTPDLPLYLATADGTVDGFRLIRPDNPIQVKTTAGMLATTDGHGVYFQGADNRTYYSNGLDLHTEALISWPTATEVVLRQVDRDGDRDLLLFETNQFGRRICVLYTSDGRAANTEQRFADPERQVTQIHGDLGESWLVAYKMPSDDPDGFIYRFGRLNLADGTLTDSGAHADLVGPGFTFQTFGDDGVRFAFTTKDEFWENDGHLFLYDRTTRQTRHLGRHQDPWAAADGEALFVGYREADRNQVFQWDAAASTLRLVTTLPEEANFQPTRVQVLRLGAQTAIATGANLYRYDPATRELTKPYGDALSTIGQAVPGRRMVVGYDALRFFDFLAPYTIDQVSFEGFIDAVAVGPQHVYVSYDLNSSWFLQRVDLANLAVDQVVSVPENEETVRLAVSPNRAVVQTIHGDSDASRLYGVDLQTGTAVKIADLEVVCETDERFLIWVGGRFLFPKYTAEHGFALWTTDGTLSGTRLLADLTPDRVGGFPRDPLVLGDDFYFRSWTPEDGERLWHLAAASQSPQPIDDPAGLGRRAPRLLSGHAGELIMTRTDRDLWHYQPAYPITLAAPASVCNNGETVTLRVDAVHPDSSFHWQLTDATLVSGQGTAEVTLIPTGEFSFGAQVMVTLGETTRSESVQIPVRAAAPTMPTTITGRTLACPLEQGVTYSVAPVAGAAAYEWAVPAGSVIQSGQGTAQVVLAFGEQSGEVRVRAVNACGGSDWQLLAVTLDGDGIVADAGADRVTCDAALQLDAVLPKGMSGTWTLDEPGAAELSDASDPRATLTFIQSGQVTLTWTLSAGSCPSAADQVTLTHYNSFETANAGEDQEVCSSDTVRLTGNMPDWATELRWEIVAGVGGRIYEPNAVSTLFEGIPGEPYRLRLRLSGAPCGDSEDTVRIVFRNSREIEPPPHQCAVLGDTLSLQATAVGAGYWDILVGPDSDPRQILDSELPVTGFRPNKVGEYHLRWNNVLGGCEAKRVLMVVTVTEAAPPAPTVVAYPSLEGALPAQFYVEGVPVAAGLLLGVNENEAYGRDLVLVDETETRRVFVGDACSAAVLPIDGDTYVAATTSRGTLNLWRQSAGHDEYRFVTGYEGEGTVSVSRCGTVGSQALSFDGALYFLIGGSLFRFDLQTEVLESVLYVGTSRGECFVWNGALYAAGTSLWRRDPGAVFFERVWAKTDRSEIQTPVARATHQLFFRTVKPPRANFGYIGMWASDGTAAGTVDLAGLQRTLFERNPGLPIVAGDKVVFHADSEKEGREPWVSDGTEFGTRPLTDLDPGPDSTAGSQVKAFSLGGFAFFLRDGRLWRSDGTREGTHVFADLVDVRWMRAWEGDALVWTGRRLVRFSPTQIGLTELFALNFTDEFPVTPLGFGNNRFHIQLQEPGGTRILAVGLAGGAVQEIEQRHRRPRFDQSFIARLGERLLLLGNETAPVLRALMPNGQSETLLTLAEGESLNDVTRIGNTLFFTLGAERRLYRTDGSLAGTLPVGIPQHRYLDSPTATERGLLYFAADGQGTRVPFFADLAGVARRLGEGVQLQSPRHGESAGGIHRLGNGSLLLFLETAPGAVGLWRFDAAGSTLIRHGVYTHDPETGLQAVAEGQVTQLVFHLADVVYTFDDLAETTTATAQGNLRYQGTLQGDPVFLVDARVVASVDASGSWRVHHSLDADVERVIARIHDFFLLVMRERDHQDFARWVGPWFYGDDAFQNTLLQNLVLIAPLGNFLIFQDSISGALEGLRFGQGDKDTVAGRRFFGGTERPFVITGDAVYAVDQPDKQQFGIWRFNGPDYETVNGNFSRLVLDLFPGSGSSSVSWMRRLGNGVLVCGKTAGEGEVLWRLNGYCAERIAANHANPGRFSVLQADEDQVIVADQGDPTQTTVMTFSATTPPTIPDATLRAALIARFDSDQNQVLDASERAAVTELDIQGLGIQSLAGIALFPNLSRLNAKDNMITDLTPLLRHPNLGDAAEHEVDVRENPLSWHHCRVMISLEERFSASGAGLELYLVKATGLPPRSSWPERNVLELLRPGFYPGYWPGFDRCR</sequence>
<dbReference type="PROSITE" id="PS51450">
    <property type="entry name" value="LRR"/>
    <property type="match status" value="1"/>
</dbReference>
<dbReference type="InterPro" id="IPR032675">
    <property type="entry name" value="LRR_dom_sf"/>
</dbReference>
<dbReference type="EMBL" id="JAFREP010000031">
    <property type="protein sequence ID" value="MBO1322117.1"/>
    <property type="molecule type" value="Genomic_DNA"/>
</dbReference>
<feature type="region of interest" description="Disordered" evidence="1">
    <location>
        <begin position="1535"/>
        <end position="1558"/>
    </location>
</feature>
<comment type="caution">
    <text evidence="4">The sequence shown here is derived from an EMBL/GenBank/DDBJ whole genome shotgun (WGS) entry which is preliminary data.</text>
</comment>
<evidence type="ECO:0000256" key="2">
    <source>
        <dbReference type="SAM" id="SignalP"/>
    </source>
</evidence>
<feature type="chain" id="PRO_5035215523" description="PKD-like domain-containing protein" evidence="2">
    <location>
        <begin position="23"/>
        <end position="2316"/>
    </location>
</feature>
<dbReference type="Gene3D" id="3.80.10.10">
    <property type="entry name" value="Ribonuclease Inhibitor"/>
    <property type="match status" value="1"/>
</dbReference>
<reference evidence="4" key="1">
    <citation type="submission" date="2021-03" db="EMBL/GenBank/DDBJ databases">
        <authorList>
            <person name="Wang G."/>
        </authorList>
    </citation>
    <scope>NUCLEOTIDE SEQUENCE</scope>
    <source>
        <strain evidence="4">KCTC 12899</strain>
    </source>
</reference>
<feature type="domain" description="PKD-like" evidence="3">
    <location>
        <begin position="840"/>
        <end position="896"/>
    </location>
</feature>
<feature type="domain" description="PKD-like" evidence="3">
    <location>
        <begin position="926"/>
        <end position="1005"/>
    </location>
</feature>
<feature type="signal peptide" evidence="2">
    <location>
        <begin position="1"/>
        <end position="22"/>
    </location>
</feature>
<keyword evidence="2" id="KW-0732">Signal</keyword>
<accession>A0A8J7Q7H5</accession>
<dbReference type="RefSeq" id="WP_207862087.1">
    <property type="nucleotide sequence ID" value="NZ_JAFREP010000031.1"/>
</dbReference>
<dbReference type="SUPFAM" id="SSF69322">
    <property type="entry name" value="Tricorn protease domain 2"/>
    <property type="match status" value="1"/>
</dbReference>
<evidence type="ECO:0000313" key="4">
    <source>
        <dbReference type="EMBL" id="MBO1322117.1"/>
    </source>
</evidence>
<gene>
    <name evidence="4" type="ORF">J3U88_26810</name>
</gene>
<evidence type="ECO:0000259" key="3">
    <source>
        <dbReference type="Pfam" id="PF19408"/>
    </source>
</evidence>